<dbReference type="Pfam" id="PF00881">
    <property type="entry name" value="Nitroreductase"/>
    <property type="match status" value="1"/>
</dbReference>
<keyword evidence="2" id="KW-0560">Oxidoreductase</keyword>
<accession>A0ABQ2CWR0</accession>
<dbReference type="Proteomes" id="UP000632222">
    <property type="component" value="Unassembled WGS sequence"/>
</dbReference>
<dbReference type="SUPFAM" id="SSF55469">
    <property type="entry name" value="FMN-dependent nitroreductase-like"/>
    <property type="match status" value="1"/>
</dbReference>
<dbReference type="Gene3D" id="3.40.109.10">
    <property type="entry name" value="NADH Oxidase"/>
    <property type="match status" value="1"/>
</dbReference>
<dbReference type="PANTHER" id="PTHR43673">
    <property type="entry name" value="NAD(P)H NITROREDUCTASE YDGI-RELATED"/>
    <property type="match status" value="1"/>
</dbReference>
<evidence type="ECO:0000313" key="4">
    <source>
        <dbReference type="EMBL" id="GGJ28623.1"/>
    </source>
</evidence>
<evidence type="ECO:0000256" key="2">
    <source>
        <dbReference type="ARBA" id="ARBA00023002"/>
    </source>
</evidence>
<proteinExistence type="inferred from homology"/>
<organism evidence="4 5">
    <name type="scientific">Deinococcus roseus</name>
    <dbReference type="NCBI Taxonomy" id="392414"/>
    <lineage>
        <taxon>Bacteria</taxon>
        <taxon>Thermotogati</taxon>
        <taxon>Deinococcota</taxon>
        <taxon>Deinococci</taxon>
        <taxon>Deinococcales</taxon>
        <taxon>Deinococcaceae</taxon>
        <taxon>Deinococcus</taxon>
    </lineage>
</organism>
<comment type="caution">
    <text evidence="4">The sequence shown here is derived from an EMBL/GenBank/DDBJ whole genome shotgun (WGS) entry which is preliminary data.</text>
</comment>
<evidence type="ECO:0000256" key="1">
    <source>
        <dbReference type="ARBA" id="ARBA00007118"/>
    </source>
</evidence>
<dbReference type="CDD" id="cd03370">
    <property type="entry name" value="nitroreductase"/>
    <property type="match status" value="1"/>
</dbReference>
<comment type="similarity">
    <text evidence="1">Belongs to the nitroreductase family.</text>
</comment>
<keyword evidence="5" id="KW-1185">Reference proteome</keyword>
<name>A0ABQ2CWR0_9DEIO</name>
<dbReference type="RefSeq" id="WP_189001645.1">
    <property type="nucleotide sequence ID" value="NZ_BMOD01000003.1"/>
</dbReference>
<dbReference type="EMBL" id="BMOD01000003">
    <property type="protein sequence ID" value="GGJ28623.1"/>
    <property type="molecule type" value="Genomic_DNA"/>
</dbReference>
<dbReference type="InterPro" id="IPR000415">
    <property type="entry name" value="Nitroreductase-like"/>
</dbReference>
<sequence>MPVLDPIPQSLTVQSAIETRRSIRQYHPDMPKGHLLEILRLATLAPSAFNAQPWRFAVVENAEVKKQLQEASYNQSQITSAPYTIVVYGDAEDTLKTAIETSHPHFGDEGKVRQVQTVERSLSKLSVQERARWADNQTNILLGVLMVAARGLGYDTVPMLGFDQSKVKKLLDLPEHVIITALLPVGRAAELGRPHHRHSLERITRFI</sequence>
<gene>
    <name evidence="4" type="ORF">GCM10008938_13370</name>
</gene>
<protein>
    <submittedName>
        <fullName evidence="4">Nitroreductase</fullName>
    </submittedName>
</protein>
<dbReference type="InterPro" id="IPR029479">
    <property type="entry name" value="Nitroreductase"/>
</dbReference>
<evidence type="ECO:0000259" key="3">
    <source>
        <dbReference type="Pfam" id="PF00881"/>
    </source>
</evidence>
<evidence type="ECO:0000313" key="5">
    <source>
        <dbReference type="Proteomes" id="UP000632222"/>
    </source>
</evidence>
<feature type="domain" description="Nitroreductase" evidence="3">
    <location>
        <begin position="17"/>
        <end position="187"/>
    </location>
</feature>
<reference evidence="5" key="1">
    <citation type="journal article" date="2019" name="Int. J. Syst. Evol. Microbiol.">
        <title>The Global Catalogue of Microorganisms (GCM) 10K type strain sequencing project: providing services to taxonomists for standard genome sequencing and annotation.</title>
        <authorList>
            <consortium name="The Broad Institute Genomics Platform"/>
            <consortium name="The Broad Institute Genome Sequencing Center for Infectious Disease"/>
            <person name="Wu L."/>
            <person name="Ma J."/>
        </authorList>
    </citation>
    <scope>NUCLEOTIDE SEQUENCE [LARGE SCALE GENOMIC DNA]</scope>
    <source>
        <strain evidence="5">JCM 14370</strain>
    </source>
</reference>
<dbReference type="PANTHER" id="PTHR43673:SF10">
    <property type="entry name" value="NADH DEHYDROGENASE_NAD(P)H NITROREDUCTASE XCC3605-RELATED"/>
    <property type="match status" value="1"/>
</dbReference>